<evidence type="ECO:0000259" key="2">
    <source>
        <dbReference type="PROSITE" id="PS50943"/>
    </source>
</evidence>
<organism evidence="3 4">
    <name type="scientific">Enterococcus lacertideformus</name>
    <dbReference type="NCBI Taxonomy" id="2771493"/>
    <lineage>
        <taxon>Bacteria</taxon>
        <taxon>Bacillati</taxon>
        <taxon>Bacillota</taxon>
        <taxon>Bacilli</taxon>
        <taxon>Lactobacillales</taxon>
        <taxon>Enterococcaceae</taxon>
        <taxon>Enterococcus</taxon>
    </lineage>
</organism>
<accession>A0A931FC99</accession>
<dbReference type="InterPro" id="IPR001387">
    <property type="entry name" value="Cro/C1-type_HTH"/>
</dbReference>
<dbReference type="PROSITE" id="PS50943">
    <property type="entry name" value="HTH_CROC1"/>
    <property type="match status" value="1"/>
</dbReference>
<comment type="caution">
    <text evidence="3">The sequence shown here is derived from an EMBL/GenBank/DDBJ whole genome shotgun (WGS) entry which is preliminary data.</text>
</comment>
<protein>
    <submittedName>
        <fullName evidence="3">Helix-turn-helix transcriptional regulator</fullName>
    </submittedName>
</protein>
<dbReference type="PANTHER" id="PTHR46558:SF4">
    <property type="entry name" value="DNA-BIDING PHAGE PROTEIN"/>
    <property type="match status" value="1"/>
</dbReference>
<dbReference type="Gene3D" id="1.10.260.40">
    <property type="entry name" value="lambda repressor-like DNA-binding domains"/>
    <property type="match status" value="1"/>
</dbReference>
<dbReference type="Pfam" id="PF01381">
    <property type="entry name" value="HTH_3"/>
    <property type="match status" value="1"/>
</dbReference>
<evidence type="ECO:0000313" key="4">
    <source>
        <dbReference type="Proteomes" id="UP000637757"/>
    </source>
</evidence>
<gene>
    <name evidence="3" type="ORF">IC227_03340</name>
</gene>
<evidence type="ECO:0000313" key="3">
    <source>
        <dbReference type="EMBL" id="MBF8807586.1"/>
    </source>
</evidence>
<dbReference type="InterPro" id="IPR010982">
    <property type="entry name" value="Lambda_DNA-bd_dom_sf"/>
</dbReference>
<dbReference type="Proteomes" id="UP000637757">
    <property type="component" value="Unassembled WGS sequence"/>
</dbReference>
<dbReference type="PANTHER" id="PTHR46558">
    <property type="entry name" value="TRACRIPTIONAL REGULATORY PROTEIN-RELATED-RELATED"/>
    <property type="match status" value="1"/>
</dbReference>
<dbReference type="EMBL" id="JADAKE010000010">
    <property type="protein sequence ID" value="MBF8807586.1"/>
    <property type="molecule type" value="Genomic_DNA"/>
</dbReference>
<dbReference type="CDD" id="cd00093">
    <property type="entry name" value="HTH_XRE"/>
    <property type="match status" value="1"/>
</dbReference>
<dbReference type="GO" id="GO:0003677">
    <property type="term" value="F:DNA binding"/>
    <property type="evidence" value="ECO:0007669"/>
    <property type="project" value="UniProtKB-KW"/>
</dbReference>
<reference evidence="3" key="1">
    <citation type="submission" date="2020-09" db="EMBL/GenBank/DDBJ databases">
        <title>Genomic insights into the novelty and pathogenicity of a unique biofilm-forming Enterococcus sp. bacteria (Enterococcus lacertideformus) identified in reptiles.</title>
        <authorList>
            <person name="Agius J.E."/>
            <person name="Phalen D.N."/>
            <person name="Rose K."/>
            <person name="Eden J.-S."/>
        </authorList>
    </citation>
    <scope>NUCLEOTIDE SEQUENCE</scope>
    <source>
        <strain evidence="3">PHRS 0518</strain>
    </source>
</reference>
<feature type="domain" description="HTH cro/C1-type" evidence="2">
    <location>
        <begin position="1"/>
        <end position="46"/>
    </location>
</feature>
<dbReference type="AlphaFoldDB" id="A0A931FC99"/>
<evidence type="ECO:0000256" key="1">
    <source>
        <dbReference type="ARBA" id="ARBA00023125"/>
    </source>
</evidence>
<keyword evidence="1" id="KW-0238">DNA-binding</keyword>
<sequence>MTQEQVAKQIFVSQKSVSNWETQKTYPDIESLIRLAHLYDLSLDHLLLEGSDIVKDKYNEETIYITVNY</sequence>
<dbReference type="SMART" id="SM00530">
    <property type="entry name" value="HTH_XRE"/>
    <property type="match status" value="1"/>
</dbReference>
<keyword evidence="4" id="KW-1185">Reference proteome</keyword>
<proteinExistence type="predicted"/>
<name>A0A931FC99_9ENTE</name>
<dbReference type="SUPFAM" id="SSF47413">
    <property type="entry name" value="lambda repressor-like DNA-binding domains"/>
    <property type="match status" value="1"/>
</dbReference>